<reference evidence="1 2" key="1">
    <citation type="submission" date="2017-12" db="EMBL/GenBank/DDBJ databases">
        <title>Comparative genomics of Botrytis spp.</title>
        <authorList>
            <person name="Valero-Jimenez C.A."/>
            <person name="Tapia P."/>
            <person name="Veloso J."/>
            <person name="Silva-Moreno E."/>
            <person name="Staats M."/>
            <person name="Valdes J.H."/>
            <person name="Van Kan J.A.L."/>
        </authorList>
    </citation>
    <scope>NUCLEOTIDE SEQUENCE [LARGE SCALE GENOMIC DNA]</scope>
    <source>
        <strain evidence="1 2">MUCL2120</strain>
    </source>
</reference>
<evidence type="ECO:0000313" key="1">
    <source>
        <dbReference type="EMBL" id="TGO67989.1"/>
    </source>
</evidence>
<gene>
    <name evidence="1" type="ORF">BOTNAR_0032g00340</name>
</gene>
<evidence type="ECO:0000313" key="2">
    <source>
        <dbReference type="Proteomes" id="UP000297452"/>
    </source>
</evidence>
<dbReference type="GO" id="GO:0005634">
    <property type="term" value="C:nucleus"/>
    <property type="evidence" value="ECO:0007669"/>
    <property type="project" value="TreeGrafter"/>
</dbReference>
<organism evidence="1 2">
    <name type="scientific">Botryotinia narcissicola</name>
    <dbReference type="NCBI Taxonomy" id="278944"/>
    <lineage>
        <taxon>Eukaryota</taxon>
        <taxon>Fungi</taxon>
        <taxon>Dikarya</taxon>
        <taxon>Ascomycota</taxon>
        <taxon>Pezizomycotina</taxon>
        <taxon>Leotiomycetes</taxon>
        <taxon>Helotiales</taxon>
        <taxon>Sclerotiniaceae</taxon>
        <taxon>Botryotinia</taxon>
    </lineage>
</organism>
<dbReference type="GO" id="GO:0005737">
    <property type="term" value="C:cytoplasm"/>
    <property type="evidence" value="ECO:0007669"/>
    <property type="project" value="TreeGrafter"/>
</dbReference>
<protein>
    <submittedName>
        <fullName evidence="1">Uncharacterized protein</fullName>
    </submittedName>
</protein>
<sequence>MTDTPSHPLPLDPREQPILEALTSIRDELTLLKQDRTTYIKAADVLVLQGIVVEQVKLLNEIRADKPDEQNRVDRVLDGCFQLLSLFFMTIGKTNEAPAAYSLTSTIKRLLDHLTEVDLYCEKDLAHVAQTLERLGGIVKNAKPSYSPFLLTLLSNRIDVCQRSLKNLSKRLERIGADLLPIHEKIISILRSISLANTRAKFSTTEVTKLQNQIKEIDSQRVDGKFVTASGETPPGNDELSLTQAWSLRETDLYDFQRQLDRIDESRVDVIFVDAEGKFAELYVQRTLLYLIRRSYAYIYFLMVSSEPVSEALLPVYNQLQTLRRCLIEVKNSGGVSSPRELYPYSMKLNSIDNMRVDCKFMVGPDIPEGQGSVTDLLAECFELSYDLRVAAETESDA</sequence>
<proteinExistence type="predicted"/>
<dbReference type="STRING" id="278944.A0A4Z1J2R4"/>
<dbReference type="AlphaFoldDB" id="A0A4Z1J2R4"/>
<accession>A0A4Z1J2R4</accession>
<keyword evidence="2" id="KW-1185">Reference proteome</keyword>
<dbReference type="EMBL" id="PQXJ01000032">
    <property type="protein sequence ID" value="TGO67989.1"/>
    <property type="molecule type" value="Genomic_DNA"/>
</dbReference>
<dbReference type="PANTHER" id="PTHR28086">
    <property type="entry name" value="UPF0662 PROTEIN YPL260W"/>
    <property type="match status" value="1"/>
</dbReference>
<dbReference type="Proteomes" id="UP000297452">
    <property type="component" value="Unassembled WGS sequence"/>
</dbReference>
<dbReference type="Pfam" id="PF10303">
    <property type="entry name" value="DUF2408"/>
    <property type="match status" value="2"/>
</dbReference>
<dbReference type="OrthoDB" id="2011986at2759"/>
<dbReference type="InterPro" id="IPR018810">
    <property type="entry name" value="UPF0662"/>
</dbReference>
<dbReference type="PANTHER" id="PTHR28086:SF1">
    <property type="entry name" value="CU(2+) SUPPRESSING AND BLEOMYCIN SENSITIVE PROTEIN 1"/>
    <property type="match status" value="1"/>
</dbReference>
<comment type="caution">
    <text evidence="1">The sequence shown here is derived from an EMBL/GenBank/DDBJ whole genome shotgun (WGS) entry which is preliminary data.</text>
</comment>
<name>A0A4Z1J2R4_9HELO</name>